<organism evidence="1 2">
    <name type="scientific">Naganishia friedmannii</name>
    <dbReference type="NCBI Taxonomy" id="89922"/>
    <lineage>
        <taxon>Eukaryota</taxon>
        <taxon>Fungi</taxon>
        <taxon>Dikarya</taxon>
        <taxon>Basidiomycota</taxon>
        <taxon>Agaricomycotina</taxon>
        <taxon>Tremellomycetes</taxon>
        <taxon>Filobasidiales</taxon>
        <taxon>Filobasidiaceae</taxon>
        <taxon>Naganishia</taxon>
    </lineage>
</organism>
<keyword evidence="2" id="KW-1185">Reference proteome</keyword>
<comment type="caution">
    <text evidence="1">The sequence shown here is derived from an EMBL/GenBank/DDBJ whole genome shotgun (WGS) entry which is preliminary data.</text>
</comment>
<evidence type="ECO:0000313" key="2">
    <source>
        <dbReference type="Proteomes" id="UP001227268"/>
    </source>
</evidence>
<dbReference type="Proteomes" id="UP001227268">
    <property type="component" value="Unassembled WGS sequence"/>
</dbReference>
<evidence type="ECO:0000313" key="1">
    <source>
        <dbReference type="EMBL" id="KAJ9107481.1"/>
    </source>
</evidence>
<proteinExistence type="predicted"/>
<reference evidence="1" key="1">
    <citation type="submission" date="2023-04" db="EMBL/GenBank/DDBJ databases">
        <title>Draft Genome sequencing of Naganishia species isolated from polar environments using Oxford Nanopore Technology.</title>
        <authorList>
            <person name="Leo P."/>
            <person name="Venkateswaran K."/>
        </authorList>
    </citation>
    <scope>NUCLEOTIDE SEQUENCE</scope>
    <source>
        <strain evidence="1">MNA-CCFEE 5423</strain>
    </source>
</reference>
<dbReference type="EMBL" id="JASBWT010000002">
    <property type="protein sequence ID" value="KAJ9107481.1"/>
    <property type="molecule type" value="Genomic_DNA"/>
</dbReference>
<protein>
    <submittedName>
        <fullName evidence="1">DNA-directed DNA polymerase epsilon, subunit B</fullName>
    </submittedName>
</protein>
<gene>
    <name evidence="1" type="primary">DPB2</name>
    <name evidence="1" type="ORF">QFC21_000934</name>
</gene>
<accession>A0ACC2W7T0</accession>
<name>A0ACC2W7T0_9TREE</name>
<keyword evidence="1" id="KW-0808">Transferase</keyword>
<sequence length="549" mass="62019">MANSRLRSIIIKVFSTKYSLTLPTQTLLYIENVMQEHDIGEEEWQAGLDLLAKEYLKGEDPSPLVPLDALKRAYESLQLKTDFEDVDPSYDYGSQSHSHGLARGMGHDPLDTHVDSHFHVVDAFDMPGMRFDPIRGTFVSPQHKPAIAGPPSARAAFLRERWSVIRQLVLRNENFTPPVIGGHDRGEYLKLTSTRNLLGRQGQLFLLFGMLSRNPEGRLCLEDGEGLVVLDMEDAVPGEGLFTEGCMALIEGEYTVDETIRVLAMGHPPSEKREAAKAIYGHIDFLGIGAASIKEETKFKSIVEANEDISFVILSDLWLDHPKTLPNLRKVFSGYSQAEFRPYAFVFCGDFSTKGWTGTDDIETYAAGFKALGAAILDYPLLATHCQFIFVPGPNDPWASTTLPRPAIPETFTRYIRDKLPKATFTSNPARIQYFNQEIVIFREDLMGRMLRNLVSVKDEAADMKRFLVQTILDQTSLSPLALNLRPTLWEWDHTLRLYPMPTTLILADKYERYDLTYEGCHVFNPGSFVGNHFEWSVYYPSTGRSESR</sequence>
<keyword evidence="1" id="KW-0548">Nucleotidyltransferase</keyword>
<keyword evidence="1" id="KW-0239">DNA-directed DNA polymerase</keyword>